<dbReference type="Proteomes" id="UP000243528">
    <property type="component" value="Unassembled WGS sequence"/>
</dbReference>
<feature type="region of interest" description="Disordered" evidence="6">
    <location>
        <begin position="1"/>
        <end position="29"/>
    </location>
</feature>
<feature type="domain" description="FAD-binding PCMH-type" evidence="7">
    <location>
        <begin position="41"/>
        <end position="210"/>
    </location>
</feature>
<dbReference type="Gene3D" id="3.30.465.10">
    <property type="match status" value="1"/>
</dbReference>
<sequence>MTTTPQSTADTAPLSARVRGPVHLPGEKGYDTERAGFNRSIRHHPAVVVGATGTADAVAAVEFAAARGLPLAVQAAGHGATVAADGAVLVSTRRMDRVTVDPRRRVARVQAGVRWQDVIDRAAEHGLAPLNGSSPLVGAVSYTLGGGLPVLGRSHGWAADHARRFELVTADGATRVVSPDTETDLFRALRGGGKAGFGLVTSMEIALVPVSRLYGGGLFFTGDADAEVVHTWRQWTETVPESMNSSLALMHLPDVEAIPPHLRGRYVVHIRIAYTGTAEAGAGLVAPLRAAGGIVADTVDEMPYSAIARVHDDPTEPSAYRENSLMLRDLPASAADAVLAEAGAGAQGAPIMTELRHLGGALARRPDFPDAIGHRDAAFSVATVSSAEQPAPDGLWSRIAPWSTGRRFANFLAGPDAAAHVPEVYAPDVLEHLAAVKAAYDPGAVFGTPVP</sequence>
<dbReference type="InterPro" id="IPR016169">
    <property type="entry name" value="FAD-bd_PCMH_sub2"/>
</dbReference>
<evidence type="ECO:0000313" key="8">
    <source>
        <dbReference type="EMBL" id="PSL03581.1"/>
    </source>
</evidence>
<dbReference type="PANTHER" id="PTHR42973:SF39">
    <property type="entry name" value="FAD-BINDING PCMH-TYPE DOMAIN-CONTAINING PROTEIN"/>
    <property type="match status" value="1"/>
</dbReference>
<keyword evidence="4" id="KW-0274">FAD</keyword>
<evidence type="ECO:0000313" key="9">
    <source>
        <dbReference type="Proteomes" id="UP000243528"/>
    </source>
</evidence>
<accession>A0A2P8E274</accession>
<dbReference type="GO" id="GO:0071949">
    <property type="term" value="F:FAD binding"/>
    <property type="evidence" value="ECO:0007669"/>
    <property type="project" value="InterPro"/>
</dbReference>
<dbReference type="Gene3D" id="3.30.43.10">
    <property type="entry name" value="Uridine Diphospho-n-acetylenolpyruvylglucosamine Reductase, domain 2"/>
    <property type="match status" value="1"/>
</dbReference>
<evidence type="ECO:0000256" key="2">
    <source>
        <dbReference type="ARBA" id="ARBA00005466"/>
    </source>
</evidence>
<dbReference type="RefSeq" id="WP_106537340.1">
    <property type="nucleotide sequence ID" value="NZ_PYGE01000007.1"/>
</dbReference>
<feature type="compositionally biased region" description="Polar residues" evidence="6">
    <location>
        <begin position="1"/>
        <end position="10"/>
    </location>
</feature>
<keyword evidence="5" id="KW-0560">Oxidoreductase</keyword>
<comment type="similarity">
    <text evidence="2">Belongs to the oxygen-dependent FAD-linked oxidoreductase family.</text>
</comment>
<comment type="cofactor">
    <cofactor evidence="1">
        <name>FAD</name>
        <dbReference type="ChEBI" id="CHEBI:57692"/>
    </cofactor>
</comment>
<dbReference type="AlphaFoldDB" id="A0A2P8E274"/>
<name>A0A2P8E274_9ACTN</name>
<comment type="caution">
    <text evidence="8">The sequence shown here is derived from an EMBL/GenBank/DDBJ whole genome shotgun (WGS) entry which is preliminary data.</text>
</comment>
<dbReference type="Gene3D" id="3.40.462.20">
    <property type="match status" value="1"/>
</dbReference>
<protein>
    <submittedName>
        <fullName evidence="8">FAD/FMN-containing dehydrogenase</fullName>
    </submittedName>
</protein>
<keyword evidence="3" id="KW-0285">Flavoprotein</keyword>
<evidence type="ECO:0000256" key="5">
    <source>
        <dbReference type="ARBA" id="ARBA00023002"/>
    </source>
</evidence>
<reference evidence="8 9" key="1">
    <citation type="submission" date="2018-03" db="EMBL/GenBank/DDBJ databases">
        <title>Genomic Encyclopedia of Archaeal and Bacterial Type Strains, Phase II (KMG-II): from individual species to whole genera.</title>
        <authorList>
            <person name="Goeker M."/>
        </authorList>
    </citation>
    <scope>NUCLEOTIDE SEQUENCE [LARGE SCALE GENOMIC DNA]</scope>
    <source>
        <strain evidence="8 9">DSM 45211</strain>
    </source>
</reference>
<dbReference type="InterPro" id="IPR050416">
    <property type="entry name" value="FAD-linked_Oxidoreductase"/>
</dbReference>
<dbReference type="InterPro" id="IPR006094">
    <property type="entry name" value="Oxid_FAD_bind_N"/>
</dbReference>
<dbReference type="GO" id="GO:0016491">
    <property type="term" value="F:oxidoreductase activity"/>
    <property type="evidence" value="ECO:0007669"/>
    <property type="project" value="UniProtKB-KW"/>
</dbReference>
<dbReference type="PANTHER" id="PTHR42973">
    <property type="entry name" value="BINDING OXIDOREDUCTASE, PUTATIVE (AFU_ORTHOLOGUE AFUA_1G17690)-RELATED"/>
    <property type="match status" value="1"/>
</dbReference>
<evidence type="ECO:0000259" key="7">
    <source>
        <dbReference type="PROSITE" id="PS51387"/>
    </source>
</evidence>
<dbReference type="InterPro" id="IPR036318">
    <property type="entry name" value="FAD-bd_PCMH-like_sf"/>
</dbReference>
<evidence type="ECO:0000256" key="6">
    <source>
        <dbReference type="SAM" id="MobiDB-lite"/>
    </source>
</evidence>
<gene>
    <name evidence="8" type="ORF">CLV30_10762</name>
</gene>
<organism evidence="8 9">
    <name type="scientific">Haloactinopolyspora alba</name>
    <dbReference type="NCBI Taxonomy" id="648780"/>
    <lineage>
        <taxon>Bacteria</taxon>
        <taxon>Bacillati</taxon>
        <taxon>Actinomycetota</taxon>
        <taxon>Actinomycetes</taxon>
        <taxon>Jiangellales</taxon>
        <taxon>Jiangellaceae</taxon>
        <taxon>Haloactinopolyspora</taxon>
    </lineage>
</organism>
<evidence type="ECO:0000256" key="3">
    <source>
        <dbReference type="ARBA" id="ARBA00022630"/>
    </source>
</evidence>
<dbReference type="Pfam" id="PF01565">
    <property type="entry name" value="FAD_binding_4"/>
    <property type="match status" value="1"/>
</dbReference>
<dbReference type="InterPro" id="IPR016166">
    <property type="entry name" value="FAD-bd_PCMH"/>
</dbReference>
<keyword evidence="9" id="KW-1185">Reference proteome</keyword>
<dbReference type="PROSITE" id="PS51387">
    <property type="entry name" value="FAD_PCMH"/>
    <property type="match status" value="1"/>
</dbReference>
<dbReference type="OrthoDB" id="5169292at2"/>
<evidence type="ECO:0000256" key="1">
    <source>
        <dbReference type="ARBA" id="ARBA00001974"/>
    </source>
</evidence>
<evidence type="ECO:0000256" key="4">
    <source>
        <dbReference type="ARBA" id="ARBA00022827"/>
    </source>
</evidence>
<dbReference type="SUPFAM" id="SSF56176">
    <property type="entry name" value="FAD-binding/transporter-associated domain-like"/>
    <property type="match status" value="1"/>
</dbReference>
<proteinExistence type="inferred from homology"/>
<dbReference type="EMBL" id="PYGE01000007">
    <property type="protein sequence ID" value="PSL03581.1"/>
    <property type="molecule type" value="Genomic_DNA"/>
</dbReference>
<dbReference type="InterPro" id="IPR016167">
    <property type="entry name" value="FAD-bd_PCMH_sub1"/>
</dbReference>